<dbReference type="EMBL" id="BLXT01007646">
    <property type="protein sequence ID" value="GFO40818.1"/>
    <property type="molecule type" value="Genomic_DNA"/>
</dbReference>
<dbReference type="AlphaFoldDB" id="A0AAV4D9G4"/>
<evidence type="ECO:0000313" key="2">
    <source>
        <dbReference type="EMBL" id="GFO40818.1"/>
    </source>
</evidence>
<evidence type="ECO:0000256" key="1">
    <source>
        <dbReference type="SAM" id="MobiDB-lite"/>
    </source>
</evidence>
<keyword evidence="3" id="KW-1185">Reference proteome</keyword>
<sequence>MVQWFAHPPVKLQRSSVASSGPQQGDVRFSDIPSAQGAGDGARTRDRMVPADLRADTLTIVPPTPRTSGRTCKRFHGLVHRRF</sequence>
<comment type="caution">
    <text evidence="2">The sequence shown here is derived from an EMBL/GenBank/DDBJ whole genome shotgun (WGS) entry which is preliminary data.</text>
</comment>
<reference evidence="2 3" key="1">
    <citation type="journal article" date="2021" name="Elife">
        <title>Chloroplast acquisition without the gene transfer in kleptoplastic sea slugs, Plakobranchus ocellatus.</title>
        <authorList>
            <person name="Maeda T."/>
            <person name="Takahashi S."/>
            <person name="Yoshida T."/>
            <person name="Shimamura S."/>
            <person name="Takaki Y."/>
            <person name="Nagai Y."/>
            <person name="Toyoda A."/>
            <person name="Suzuki Y."/>
            <person name="Arimoto A."/>
            <person name="Ishii H."/>
            <person name="Satoh N."/>
            <person name="Nishiyama T."/>
            <person name="Hasebe M."/>
            <person name="Maruyama T."/>
            <person name="Minagawa J."/>
            <person name="Obokata J."/>
            <person name="Shigenobu S."/>
        </authorList>
    </citation>
    <scope>NUCLEOTIDE SEQUENCE [LARGE SCALE GENOMIC DNA]</scope>
</reference>
<evidence type="ECO:0000313" key="3">
    <source>
        <dbReference type="Proteomes" id="UP000735302"/>
    </source>
</evidence>
<gene>
    <name evidence="2" type="ORF">PoB_006732300</name>
</gene>
<dbReference type="Proteomes" id="UP000735302">
    <property type="component" value="Unassembled WGS sequence"/>
</dbReference>
<organism evidence="2 3">
    <name type="scientific">Plakobranchus ocellatus</name>
    <dbReference type="NCBI Taxonomy" id="259542"/>
    <lineage>
        <taxon>Eukaryota</taxon>
        <taxon>Metazoa</taxon>
        <taxon>Spiralia</taxon>
        <taxon>Lophotrochozoa</taxon>
        <taxon>Mollusca</taxon>
        <taxon>Gastropoda</taxon>
        <taxon>Heterobranchia</taxon>
        <taxon>Euthyneura</taxon>
        <taxon>Panpulmonata</taxon>
        <taxon>Sacoglossa</taxon>
        <taxon>Placobranchoidea</taxon>
        <taxon>Plakobranchidae</taxon>
        <taxon>Plakobranchus</taxon>
    </lineage>
</organism>
<protein>
    <submittedName>
        <fullName evidence="2">Uncharacterized protein</fullName>
    </submittedName>
</protein>
<feature type="compositionally biased region" description="Polar residues" evidence="1">
    <location>
        <begin position="13"/>
        <end position="23"/>
    </location>
</feature>
<proteinExistence type="predicted"/>
<name>A0AAV4D9G4_9GAST</name>
<feature type="region of interest" description="Disordered" evidence="1">
    <location>
        <begin position="1"/>
        <end position="47"/>
    </location>
</feature>
<accession>A0AAV4D9G4</accession>